<dbReference type="Proteomes" id="UP001141327">
    <property type="component" value="Unassembled WGS sequence"/>
</dbReference>
<reference evidence="1" key="1">
    <citation type="journal article" date="2022" name="bioRxiv">
        <title>Genomics of Preaxostyla Flagellates Illuminates Evolutionary Transitions and the Path Towards Mitochondrial Loss.</title>
        <authorList>
            <person name="Novak L.V.F."/>
            <person name="Treitli S.C."/>
            <person name="Pyrih J."/>
            <person name="Halakuc P."/>
            <person name="Pipaliya S.V."/>
            <person name="Vacek V."/>
            <person name="Brzon O."/>
            <person name="Soukal P."/>
            <person name="Eme L."/>
            <person name="Dacks J.B."/>
            <person name="Karnkowska A."/>
            <person name="Elias M."/>
            <person name="Hampl V."/>
        </authorList>
    </citation>
    <scope>NUCLEOTIDE SEQUENCE</scope>
    <source>
        <strain evidence="1">RCP-MX</strain>
    </source>
</reference>
<sequence length="146" mass="16776">MNSASTPSGTKRILHPSSPKQIRLKQINPSQVREEIHFEEGMNQWIWHQRPVVFVELVGVVTAVLECQDPPGRRQVTVCDNLRARFGVRVEIWAQQVKLIPERGMQIRAIGRMGICENECCLLAHRMRQTDSHELELLKFLIAGKQ</sequence>
<comment type="caution">
    <text evidence="1">The sequence shown here is derived from an EMBL/GenBank/DDBJ whole genome shotgun (WGS) entry which is preliminary data.</text>
</comment>
<protein>
    <submittedName>
        <fullName evidence="1">Uncharacterized protein</fullName>
    </submittedName>
</protein>
<proteinExistence type="predicted"/>
<gene>
    <name evidence="1" type="ORF">PAPYR_8722</name>
</gene>
<evidence type="ECO:0000313" key="2">
    <source>
        <dbReference type="Proteomes" id="UP001141327"/>
    </source>
</evidence>
<organism evidence="1 2">
    <name type="scientific">Paratrimastix pyriformis</name>
    <dbReference type="NCBI Taxonomy" id="342808"/>
    <lineage>
        <taxon>Eukaryota</taxon>
        <taxon>Metamonada</taxon>
        <taxon>Preaxostyla</taxon>
        <taxon>Paratrimastigidae</taxon>
        <taxon>Paratrimastix</taxon>
    </lineage>
</organism>
<evidence type="ECO:0000313" key="1">
    <source>
        <dbReference type="EMBL" id="KAJ4456186.1"/>
    </source>
</evidence>
<dbReference type="EMBL" id="JAPMOS010000079">
    <property type="protein sequence ID" value="KAJ4456186.1"/>
    <property type="molecule type" value="Genomic_DNA"/>
</dbReference>
<name>A0ABQ8UCL6_9EUKA</name>
<keyword evidence="2" id="KW-1185">Reference proteome</keyword>
<accession>A0ABQ8UCL6</accession>